<keyword evidence="2" id="KW-1185">Reference proteome</keyword>
<gene>
    <name evidence="1" type="ORF">ARB_00101</name>
</gene>
<dbReference type="Proteomes" id="UP000008866">
    <property type="component" value="Unassembled WGS sequence"/>
</dbReference>
<comment type="caution">
    <text evidence="1">The sequence shown here is derived from an EMBL/GenBank/DDBJ whole genome shotgun (WGS) entry which is preliminary data.</text>
</comment>
<sequence>MLLYAAFADKYSAHKNAKKKKKKKKKKTYCFRKVLKAIQKYFQRPKSSIRKAWE</sequence>
<reference evidence="2" key="1">
    <citation type="journal article" date="2011" name="Genome Biol.">
        <title>Comparative and functional genomics provide insights into the pathogenicity of dermatophytic fungi.</title>
        <authorList>
            <person name="Burmester A."/>
            <person name="Shelest E."/>
            <person name="Gloeckner G."/>
            <person name="Heddergott C."/>
            <person name="Schindler S."/>
            <person name="Staib P."/>
            <person name="Heidel A."/>
            <person name="Felder M."/>
            <person name="Petzold A."/>
            <person name="Szafranski K."/>
            <person name="Feuermann M."/>
            <person name="Pedruzzi I."/>
            <person name="Priebe S."/>
            <person name="Groth M."/>
            <person name="Winkler R."/>
            <person name="Li W."/>
            <person name="Kniemeyer O."/>
            <person name="Schroeckh V."/>
            <person name="Hertweck C."/>
            <person name="Hube B."/>
            <person name="White T.C."/>
            <person name="Platzer M."/>
            <person name="Guthke R."/>
            <person name="Heitman J."/>
            <person name="Woestemeyer J."/>
            <person name="Zipfel P.F."/>
            <person name="Monod M."/>
            <person name="Brakhage A.A."/>
        </authorList>
    </citation>
    <scope>NUCLEOTIDE SEQUENCE [LARGE SCALE GENOMIC DNA]</scope>
    <source>
        <strain evidence="2">ATCC MYA-4681 / CBS 112371</strain>
    </source>
</reference>
<dbReference type="AlphaFoldDB" id="D4AV92"/>
<dbReference type="EMBL" id="ABSU01000012">
    <property type="protein sequence ID" value="EFE33014.1"/>
    <property type="molecule type" value="Genomic_DNA"/>
</dbReference>
<dbReference type="RefSeq" id="XP_003013654.1">
    <property type="nucleotide sequence ID" value="XM_003013608.1"/>
</dbReference>
<accession>D4AV92</accession>
<dbReference type="GeneID" id="9520095"/>
<name>D4AV92_ARTBC</name>
<dbReference type="KEGG" id="abe:ARB_00101"/>
<proteinExistence type="predicted"/>
<organism evidence="1 2">
    <name type="scientific">Arthroderma benhamiae (strain ATCC MYA-4681 / CBS 112371)</name>
    <name type="common">Trichophyton mentagrophytes</name>
    <dbReference type="NCBI Taxonomy" id="663331"/>
    <lineage>
        <taxon>Eukaryota</taxon>
        <taxon>Fungi</taxon>
        <taxon>Dikarya</taxon>
        <taxon>Ascomycota</taxon>
        <taxon>Pezizomycotina</taxon>
        <taxon>Eurotiomycetes</taxon>
        <taxon>Eurotiomycetidae</taxon>
        <taxon>Onygenales</taxon>
        <taxon>Arthrodermataceae</taxon>
        <taxon>Trichophyton</taxon>
    </lineage>
</organism>
<protein>
    <submittedName>
        <fullName evidence="1">Uncharacterized protein</fullName>
    </submittedName>
</protein>
<dbReference type="HOGENOM" id="CLU_3049885_0_0_1"/>
<evidence type="ECO:0000313" key="1">
    <source>
        <dbReference type="EMBL" id="EFE33014.1"/>
    </source>
</evidence>
<evidence type="ECO:0000313" key="2">
    <source>
        <dbReference type="Proteomes" id="UP000008866"/>
    </source>
</evidence>